<evidence type="ECO:0000256" key="1">
    <source>
        <dbReference type="SAM" id="MobiDB-lite"/>
    </source>
</evidence>
<proteinExistence type="predicted"/>
<keyword evidence="3" id="KW-1185">Reference proteome</keyword>
<evidence type="ECO:0000313" key="3">
    <source>
        <dbReference type="Proteomes" id="UP000005239"/>
    </source>
</evidence>
<dbReference type="Proteomes" id="UP000005239">
    <property type="component" value="Unassembled WGS sequence"/>
</dbReference>
<feature type="compositionally biased region" description="Basic and acidic residues" evidence="1">
    <location>
        <begin position="253"/>
        <end position="265"/>
    </location>
</feature>
<gene>
    <name evidence="2" type="primary">WBGene00274724</name>
</gene>
<dbReference type="OrthoDB" id="5863323at2759"/>
<dbReference type="EnsemblMetazoa" id="PPA36355.1">
    <property type="protein sequence ID" value="PPA36355.1"/>
    <property type="gene ID" value="WBGene00274724"/>
</dbReference>
<organism evidence="2 3">
    <name type="scientific">Pristionchus pacificus</name>
    <name type="common">Parasitic nematode worm</name>
    <dbReference type="NCBI Taxonomy" id="54126"/>
    <lineage>
        <taxon>Eukaryota</taxon>
        <taxon>Metazoa</taxon>
        <taxon>Ecdysozoa</taxon>
        <taxon>Nematoda</taxon>
        <taxon>Chromadorea</taxon>
        <taxon>Rhabditida</taxon>
        <taxon>Rhabditina</taxon>
        <taxon>Diplogasteromorpha</taxon>
        <taxon>Diplogasteroidea</taxon>
        <taxon>Neodiplogasteridae</taxon>
        <taxon>Pristionchus</taxon>
    </lineage>
</organism>
<dbReference type="AlphaFoldDB" id="A0A2A6CY86"/>
<accession>A0A8R1UMZ8</accession>
<feature type="region of interest" description="Disordered" evidence="1">
    <location>
        <begin position="143"/>
        <end position="162"/>
    </location>
</feature>
<protein>
    <submittedName>
        <fullName evidence="2">Uncharacterized protein</fullName>
    </submittedName>
</protein>
<evidence type="ECO:0000313" key="2">
    <source>
        <dbReference type="EnsemblMetazoa" id="PPA36355.1"/>
    </source>
</evidence>
<name>A0A2A6CY86_PRIPA</name>
<reference evidence="3" key="1">
    <citation type="journal article" date="2008" name="Nat. Genet.">
        <title>The Pristionchus pacificus genome provides a unique perspective on nematode lifestyle and parasitism.</title>
        <authorList>
            <person name="Dieterich C."/>
            <person name="Clifton S.W."/>
            <person name="Schuster L.N."/>
            <person name="Chinwalla A."/>
            <person name="Delehaunty K."/>
            <person name="Dinkelacker I."/>
            <person name="Fulton L."/>
            <person name="Fulton R."/>
            <person name="Godfrey J."/>
            <person name="Minx P."/>
            <person name="Mitreva M."/>
            <person name="Roeseler W."/>
            <person name="Tian H."/>
            <person name="Witte H."/>
            <person name="Yang S.P."/>
            <person name="Wilson R.K."/>
            <person name="Sommer R.J."/>
        </authorList>
    </citation>
    <scope>NUCLEOTIDE SEQUENCE [LARGE SCALE GENOMIC DNA]</scope>
    <source>
        <strain evidence="3">PS312</strain>
    </source>
</reference>
<accession>A0A2A6CY86</accession>
<feature type="region of interest" description="Disordered" evidence="1">
    <location>
        <begin position="253"/>
        <end position="277"/>
    </location>
</feature>
<sequence length="291" mass="31801">MLILLTLLPLLVSSQSPTKSIFDARDLYLTKQYIDAITAYGPGVGVFAPYSYVDFAYDNVPFIGKIIPVLGKEGTSSRLGISPFYPPGGNPSNPIPPLYRARPLPLHIPEPVDVVAVPLDEEALHGEPLFPKELVLPELMEMAGKPPSSSEEADKPEVAPDSPFASIDAAAFKKAEKEVPSPFGAIDTAAFEKAEKEVARSPRSENSVDDEDLVLWPSRGFSSMSMELGLEENVLRDEERSETTIIDGVKEKSTRMDEMVHDALKEPTPMGDGRGGRRRIRRLAEILAGRS</sequence>
<reference evidence="2" key="2">
    <citation type="submission" date="2022-06" db="UniProtKB">
        <authorList>
            <consortium name="EnsemblMetazoa"/>
        </authorList>
    </citation>
    <scope>IDENTIFICATION</scope>
    <source>
        <strain evidence="2">PS312</strain>
    </source>
</reference>